<dbReference type="WBParaSite" id="nRc.2.0.1.t08553-RA">
    <property type="protein sequence ID" value="nRc.2.0.1.t08553-RA"/>
    <property type="gene ID" value="nRc.2.0.1.g08553"/>
</dbReference>
<reference evidence="2" key="1">
    <citation type="submission" date="2022-11" db="UniProtKB">
        <authorList>
            <consortium name="WormBaseParasite"/>
        </authorList>
    </citation>
    <scope>IDENTIFICATION</scope>
</reference>
<protein>
    <submittedName>
        <fullName evidence="2">Uncharacterized protein</fullName>
    </submittedName>
</protein>
<organism evidence="1 2">
    <name type="scientific">Romanomermis culicivorax</name>
    <name type="common">Nematode worm</name>
    <dbReference type="NCBI Taxonomy" id="13658"/>
    <lineage>
        <taxon>Eukaryota</taxon>
        <taxon>Metazoa</taxon>
        <taxon>Ecdysozoa</taxon>
        <taxon>Nematoda</taxon>
        <taxon>Enoplea</taxon>
        <taxon>Dorylaimia</taxon>
        <taxon>Mermithida</taxon>
        <taxon>Mermithoidea</taxon>
        <taxon>Mermithidae</taxon>
        <taxon>Romanomermis</taxon>
    </lineage>
</organism>
<accession>A0A915I347</accession>
<proteinExistence type="predicted"/>
<evidence type="ECO:0000313" key="2">
    <source>
        <dbReference type="WBParaSite" id="nRc.2.0.1.t08553-RA"/>
    </source>
</evidence>
<name>A0A915I347_ROMCU</name>
<dbReference type="AlphaFoldDB" id="A0A915I347"/>
<sequence>MTLAISKVPTVSILEAITGIKSENFCFEFTNMTNVMSSKQDDEMNKVDNQYSNSALFTIASAVTVIAHTSLPGVSNIAFSKIFS</sequence>
<evidence type="ECO:0000313" key="1">
    <source>
        <dbReference type="Proteomes" id="UP000887565"/>
    </source>
</evidence>
<dbReference type="Proteomes" id="UP000887565">
    <property type="component" value="Unplaced"/>
</dbReference>
<keyword evidence="1" id="KW-1185">Reference proteome</keyword>